<proteinExistence type="predicted"/>
<reference evidence="1" key="2">
    <citation type="journal article" date="2015" name="Fish Shellfish Immunol.">
        <title>Early steps in the European eel (Anguilla anguilla)-Vibrio vulnificus interaction in the gills: Role of the RtxA13 toxin.</title>
        <authorList>
            <person name="Callol A."/>
            <person name="Pajuelo D."/>
            <person name="Ebbesson L."/>
            <person name="Teles M."/>
            <person name="MacKenzie S."/>
            <person name="Amaro C."/>
        </authorList>
    </citation>
    <scope>NUCLEOTIDE SEQUENCE</scope>
</reference>
<dbReference type="EMBL" id="GBXM01056362">
    <property type="protein sequence ID" value="JAH52215.1"/>
    <property type="molecule type" value="Transcribed_RNA"/>
</dbReference>
<dbReference type="AlphaFoldDB" id="A0A0E9TH13"/>
<organism evidence="1">
    <name type="scientific">Anguilla anguilla</name>
    <name type="common">European freshwater eel</name>
    <name type="synonym">Muraena anguilla</name>
    <dbReference type="NCBI Taxonomy" id="7936"/>
    <lineage>
        <taxon>Eukaryota</taxon>
        <taxon>Metazoa</taxon>
        <taxon>Chordata</taxon>
        <taxon>Craniata</taxon>
        <taxon>Vertebrata</taxon>
        <taxon>Euteleostomi</taxon>
        <taxon>Actinopterygii</taxon>
        <taxon>Neopterygii</taxon>
        <taxon>Teleostei</taxon>
        <taxon>Anguilliformes</taxon>
        <taxon>Anguillidae</taxon>
        <taxon>Anguilla</taxon>
    </lineage>
</organism>
<sequence>MYVCGCASCLCHTFVCASLCGSVIAG</sequence>
<reference evidence="1" key="1">
    <citation type="submission" date="2014-11" db="EMBL/GenBank/DDBJ databases">
        <authorList>
            <person name="Amaro Gonzalez C."/>
        </authorList>
    </citation>
    <scope>NUCLEOTIDE SEQUENCE</scope>
</reference>
<protein>
    <submittedName>
        <fullName evidence="1">Uncharacterized protein</fullName>
    </submittedName>
</protein>
<name>A0A0E9TH13_ANGAN</name>
<accession>A0A0E9TH13</accession>
<evidence type="ECO:0000313" key="1">
    <source>
        <dbReference type="EMBL" id="JAH52215.1"/>
    </source>
</evidence>